<name>A0ABU5IKT7_9BURK</name>
<dbReference type="SMART" id="SM00320">
    <property type="entry name" value="WD40"/>
    <property type="match status" value="3"/>
</dbReference>
<dbReference type="RefSeq" id="WP_322467240.1">
    <property type="nucleotide sequence ID" value="NZ_JAXOJX010000045.1"/>
</dbReference>
<evidence type="ECO:0000313" key="1">
    <source>
        <dbReference type="EMBL" id="MDZ5459528.1"/>
    </source>
</evidence>
<dbReference type="PANTHER" id="PTHR19879">
    <property type="entry name" value="TRANSCRIPTION INITIATION FACTOR TFIID"/>
    <property type="match status" value="1"/>
</dbReference>
<accession>A0ABU5IKT7</accession>
<dbReference type="SUPFAM" id="SSF69322">
    <property type="entry name" value="Tricorn protease domain 2"/>
    <property type="match status" value="1"/>
</dbReference>
<protein>
    <submittedName>
        <fullName evidence="1">WD40 repeat domain-containing protein</fullName>
    </submittedName>
</protein>
<dbReference type="InterPro" id="IPR011659">
    <property type="entry name" value="WD40"/>
</dbReference>
<organism evidence="1 2">
    <name type="scientific">Azohydromonas lata</name>
    <dbReference type="NCBI Taxonomy" id="45677"/>
    <lineage>
        <taxon>Bacteria</taxon>
        <taxon>Pseudomonadati</taxon>
        <taxon>Pseudomonadota</taxon>
        <taxon>Betaproteobacteria</taxon>
        <taxon>Burkholderiales</taxon>
        <taxon>Sphaerotilaceae</taxon>
        <taxon>Azohydromonas</taxon>
    </lineage>
</organism>
<keyword evidence="2" id="KW-1185">Reference proteome</keyword>
<dbReference type="Gene3D" id="2.130.10.10">
    <property type="entry name" value="YVTN repeat-like/Quinoprotein amine dehydrogenase"/>
    <property type="match status" value="2"/>
</dbReference>
<gene>
    <name evidence="1" type="ORF">SM757_23390</name>
</gene>
<dbReference type="InterPro" id="IPR001680">
    <property type="entry name" value="WD40_rpt"/>
</dbReference>
<comment type="caution">
    <text evidence="1">The sequence shown here is derived from an EMBL/GenBank/DDBJ whole genome shotgun (WGS) entry which is preliminary data.</text>
</comment>
<dbReference type="Pfam" id="PF07676">
    <property type="entry name" value="PD40"/>
    <property type="match status" value="1"/>
</dbReference>
<reference evidence="1 2" key="1">
    <citation type="submission" date="2023-11" db="EMBL/GenBank/DDBJ databases">
        <title>Draft genome of Azohydromonas lata strain H1 (DSM1123), a polyhydroxyalkanoate producer.</title>
        <authorList>
            <person name="Traversa D."/>
            <person name="D'Addabbo P."/>
            <person name="Pazzani C."/>
            <person name="Manzari C."/>
            <person name="Chiara M."/>
            <person name="Scrascia M."/>
        </authorList>
    </citation>
    <scope>NUCLEOTIDE SEQUENCE [LARGE SCALE GENOMIC DNA]</scope>
    <source>
        <strain evidence="1 2">H1</strain>
    </source>
</reference>
<dbReference type="EMBL" id="JAXOJX010000045">
    <property type="protein sequence ID" value="MDZ5459528.1"/>
    <property type="molecule type" value="Genomic_DNA"/>
</dbReference>
<dbReference type="InterPro" id="IPR015943">
    <property type="entry name" value="WD40/YVTN_repeat-like_dom_sf"/>
</dbReference>
<dbReference type="Proteomes" id="UP001293718">
    <property type="component" value="Unassembled WGS sequence"/>
</dbReference>
<sequence>MTPLLELFGVSWTAQAPVVAAEWLRDGSGVGFAFGDGRMAWAQAAHPMAPEPVSLPPHGATCLAFVADAEDGWLSAGDDGRVLQVLRDGRSVPLVERPGAWMGLLAAGARGARACAAGRQLLRLSGGATRDVSLPSPATAIAFDPSGRVLAAAHHGGVSLWSGEGSSLRTLRAPGYCRSLAWSPDGRYLVAGLQENALHGWRVADGGDIEMAGYPGQPLSLSFTSEGRFLVTSGALRPVCWPFGPPRGHGAPRECGMPSPSPVTRVACHAHLPLVAVGYHNGAVALCKPDAEGAIAVKAPGGREINALSWSADGQRLAFGSQSGGYGWLKLPVEHFQTPPARNSRV</sequence>
<proteinExistence type="predicted"/>
<evidence type="ECO:0000313" key="2">
    <source>
        <dbReference type="Proteomes" id="UP001293718"/>
    </source>
</evidence>
<dbReference type="Pfam" id="PF00400">
    <property type="entry name" value="WD40"/>
    <property type="match status" value="1"/>
</dbReference>
<dbReference type="PANTHER" id="PTHR19879:SF9">
    <property type="entry name" value="TRANSCRIPTION INITIATION FACTOR TFIID SUBUNIT 5"/>
    <property type="match status" value="1"/>
</dbReference>